<dbReference type="Gene3D" id="3.10.180.10">
    <property type="entry name" value="2,3-Dihydroxybiphenyl 1,2-Dioxygenase, domain 1"/>
    <property type="match status" value="1"/>
</dbReference>
<dbReference type="EMBL" id="JANCPR020000017">
    <property type="protein sequence ID" value="MDJ1133909.1"/>
    <property type="molecule type" value="Genomic_DNA"/>
</dbReference>
<dbReference type="PROSITE" id="PS51819">
    <property type="entry name" value="VOC"/>
    <property type="match status" value="1"/>
</dbReference>
<dbReference type="PANTHER" id="PTHR36503:SF3">
    <property type="entry name" value="BLR0126 PROTEIN"/>
    <property type="match status" value="1"/>
</dbReference>
<feature type="domain" description="VOC" evidence="1">
    <location>
        <begin position="10"/>
        <end position="133"/>
    </location>
</feature>
<accession>A0ABT6ZXV9</accession>
<dbReference type="InterPro" id="IPR029068">
    <property type="entry name" value="Glyas_Bleomycin-R_OHBP_Dase"/>
</dbReference>
<evidence type="ECO:0000313" key="2">
    <source>
        <dbReference type="EMBL" id="MDJ1133909.1"/>
    </source>
</evidence>
<comment type="caution">
    <text evidence="2">The sequence shown here is derived from an EMBL/GenBank/DDBJ whole genome shotgun (WGS) entry which is preliminary data.</text>
</comment>
<reference evidence="2 3" key="1">
    <citation type="submission" date="2023-05" db="EMBL/GenBank/DDBJ databases">
        <title>Streptantibioticus silvisoli sp. nov., acidotolerant actinomycetes 1 from pine litter.</title>
        <authorList>
            <person name="Swiecimska M."/>
            <person name="Golinska P."/>
            <person name="Sangal V."/>
            <person name="Wachnowicz B."/>
            <person name="Goodfellow M."/>
        </authorList>
    </citation>
    <scope>NUCLEOTIDE SEQUENCE [LARGE SCALE GENOMIC DNA]</scope>
    <source>
        <strain evidence="2 3">DSM 42109</strain>
    </source>
</reference>
<proteinExistence type="predicted"/>
<protein>
    <submittedName>
        <fullName evidence="2">VOC family protein</fullName>
    </submittedName>
</protein>
<dbReference type="InterPro" id="IPR004360">
    <property type="entry name" value="Glyas_Fos-R_dOase_dom"/>
</dbReference>
<dbReference type="SUPFAM" id="SSF54593">
    <property type="entry name" value="Glyoxalase/Bleomycin resistance protein/Dihydroxybiphenyl dioxygenase"/>
    <property type="match status" value="1"/>
</dbReference>
<evidence type="ECO:0000313" key="3">
    <source>
        <dbReference type="Proteomes" id="UP001214441"/>
    </source>
</evidence>
<keyword evidence="3" id="KW-1185">Reference proteome</keyword>
<dbReference type="Pfam" id="PF00903">
    <property type="entry name" value="Glyoxalase"/>
    <property type="match status" value="1"/>
</dbReference>
<dbReference type="InterPro" id="IPR037523">
    <property type="entry name" value="VOC_core"/>
</dbReference>
<name>A0ABT6ZXV9_9ACTN</name>
<sequence length="148" mass="15506">MPETPPIPARLTVVTLGARDLPRLRAFYLALGWPELPASDDGWAAFPLGGAMLALYPLDELAREAAPGAPPPAGWSGVTLACNVETAAQVDAAYTAALAAGATSVEAPKDREWGGRSAYLTDPEGNRWEFAWARNAVFDARGAVTSLG</sequence>
<evidence type="ECO:0000259" key="1">
    <source>
        <dbReference type="PROSITE" id="PS51819"/>
    </source>
</evidence>
<dbReference type="Proteomes" id="UP001214441">
    <property type="component" value="Unassembled WGS sequence"/>
</dbReference>
<dbReference type="PANTHER" id="PTHR36503">
    <property type="entry name" value="BLR2520 PROTEIN"/>
    <property type="match status" value="1"/>
</dbReference>
<gene>
    <name evidence="2" type="ORF">NMN56_018430</name>
</gene>
<organism evidence="2 3">
    <name type="scientific">Streptomyces iconiensis</name>
    <dbReference type="NCBI Taxonomy" id="1384038"/>
    <lineage>
        <taxon>Bacteria</taxon>
        <taxon>Bacillati</taxon>
        <taxon>Actinomycetota</taxon>
        <taxon>Actinomycetes</taxon>
        <taxon>Kitasatosporales</taxon>
        <taxon>Streptomycetaceae</taxon>
        <taxon>Streptomyces</taxon>
    </lineage>
</organism>
<dbReference type="RefSeq" id="WP_274041691.1">
    <property type="nucleotide sequence ID" value="NZ_JANCPR020000017.1"/>
</dbReference>